<keyword evidence="2" id="KW-1185">Reference proteome</keyword>
<dbReference type="InterPro" id="IPR032675">
    <property type="entry name" value="LRR_dom_sf"/>
</dbReference>
<evidence type="ECO:0000313" key="1">
    <source>
        <dbReference type="EMBL" id="KAK9209597.1"/>
    </source>
</evidence>
<reference evidence="1 2" key="1">
    <citation type="submission" date="2024-05" db="EMBL/GenBank/DDBJ databases">
        <title>Haplotype-resolved chromosome-level genome assembly of Huyou (Citrus changshanensis).</title>
        <authorList>
            <person name="Miao C."/>
            <person name="Chen W."/>
            <person name="Wu Y."/>
            <person name="Wang L."/>
            <person name="Zhao S."/>
            <person name="Grierson D."/>
            <person name="Xu C."/>
            <person name="Chen K."/>
        </authorList>
    </citation>
    <scope>NUCLEOTIDE SEQUENCE [LARGE SCALE GENOMIC DNA]</scope>
    <source>
        <strain evidence="1">01-14</strain>
        <tissue evidence="1">Leaf</tissue>
    </source>
</reference>
<protein>
    <submittedName>
        <fullName evidence="1">Uncharacterized protein</fullName>
    </submittedName>
</protein>
<accession>A0AAP0MKE9</accession>
<name>A0AAP0MKE9_9ROSI</name>
<dbReference type="Proteomes" id="UP001428341">
    <property type="component" value="Unassembled WGS sequence"/>
</dbReference>
<dbReference type="EMBL" id="JBCGBO010000004">
    <property type="protein sequence ID" value="KAK9209597.1"/>
    <property type="molecule type" value="Genomic_DNA"/>
</dbReference>
<evidence type="ECO:0000313" key="2">
    <source>
        <dbReference type="Proteomes" id="UP001428341"/>
    </source>
</evidence>
<gene>
    <name evidence="1" type="ORF">WN944_001964</name>
</gene>
<comment type="caution">
    <text evidence="1">The sequence shown here is derived from an EMBL/GenBank/DDBJ whole genome shotgun (WGS) entry which is preliminary data.</text>
</comment>
<dbReference type="AlphaFoldDB" id="A0AAP0MKE9"/>
<organism evidence="1 2">
    <name type="scientific">Citrus x changshan-huyou</name>
    <dbReference type="NCBI Taxonomy" id="2935761"/>
    <lineage>
        <taxon>Eukaryota</taxon>
        <taxon>Viridiplantae</taxon>
        <taxon>Streptophyta</taxon>
        <taxon>Embryophyta</taxon>
        <taxon>Tracheophyta</taxon>
        <taxon>Spermatophyta</taxon>
        <taxon>Magnoliopsida</taxon>
        <taxon>eudicotyledons</taxon>
        <taxon>Gunneridae</taxon>
        <taxon>Pentapetalae</taxon>
        <taxon>rosids</taxon>
        <taxon>malvids</taxon>
        <taxon>Sapindales</taxon>
        <taxon>Rutaceae</taxon>
        <taxon>Aurantioideae</taxon>
        <taxon>Citrus</taxon>
    </lineage>
</organism>
<dbReference type="Gene3D" id="3.80.10.10">
    <property type="entry name" value="Ribonuclease Inhibitor"/>
    <property type="match status" value="1"/>
</dbReference>
<sequence length="118" mass="13111">MGESTTATVELPPIDDEGVIMLQPESIVDTCWLKRGGKLIEQSLFRWNKLPLEEYLSLRNNKLQGTIDSEALGNLTSISLFDLSLNTALEGRIPRSMASLCNLKSNQSSGCPREPRNF</sequence>
<dbReference type="SUPFAM" id="SSF52058">
    <property type="entry name" value="L domain-like"/>
    <property type="match status" value="1"/>
</dbReference>
<proteinExistence type="predicted"/>